<protein>
    <submittedName>
        <fullName evidence="1">Uncharacterized protein</fullName>
    </submittedName>
</protein>
<evidence type="ECO:0000313" key="1">
    <source>
        <dbReference type="EMBL" id="SFV53849.1"/>
    </source>
</evidence>
<reference evidence="1" key="1">
    <citation type="submission" date="2016-10" db="EMBL/GenBank/DDBJ databases">
        <authorList>
            <person name="de Groot N.N."/>
        </authorList>
    </citation>
    <scope>NUCLEOTIDE SEQUENCE</scope>
</reference>
<dbReference type="EMBL" id="FPHF01000026">
    <property type="protein sequence ID" value="SFV53849.1"/>
    <property type="molecule type" value="Genomic_DNA"/>
</dbReference>
<proteinExistence type="predicted"/>
<sequence length="75" mass="8920">MKILSLLLLSTLLFSEHIYEKKTSLENRAAMKNEKIKCRWVCDKKVYKEQKIADAISFYRDSKNYKFKSEGFSSF</sequence>
<organism evidence="1">
    <name type="scientific">hydrothermal vent metagenome</name>
    <dbReference type="NCBI Taxonomy" id="652676"/>
    <lineage>
        <taxon>unclassified sequences</taxon>
        <taxon>metagenomes</taxon>
        <taxon>ecological metagenomes</taxon>
    </lineage>
</organism>
<gene>
    <name evidence="1" type="ORF">MNB_SM-4-403</name>
</gene>
<accession>A0A1W1BK24</accession>
<name>A0A1W1BK24_9ZZZZ</name>
<dbReference type="AlphaFoldDB" id="A0A1W1BK24"/>